<keyword evidence="2" id="KW-1185">Reference proteome</keyword>
<evidence type="ECO:0008006" key="3">
    <source>
        <dbReference type="Google" id="ProtNLM"/>
    </source>
</evidence>
<sequence length="71" mass="8153">MWPPYSPDLIPIEHVWVELKDCFTKRSQRMLAWPQGFSGKRSIESHCAISGKKFLVSSLTTSLRVFLDGSR</sequence>
<organism evidence="1 2">
    <name type="scientific">Terfezia boudieri ATCC MYA-4762</name>
    <dbReference type="NCBI Taxonomy" id="1051890"/>
    <lineage>
        <taxon>Eukaryota</taxon>
        <taxon>Fungi</taxon>
        <taxon>Dikarya</taxon>
        <taxon>Ascomycota</taxon>
        <taxon>Pezizomycotina</taxon>
        <taxon>Pezizomycetes</taxon>
        <taxon>Pezizales</taxon>
        <taxon>Pezizaceae</taxon>
        <taxon>Terfezia</taxon>
    </lineage>
</organism>
<dbReference type="InParanoid" id="A0A3N4LF31"/>
<evidence type="ECO:0000313" key="1">
    <source>
        <dbReference type="EMBL" id="RPB21490.1"/>
    </source>
</evidence>
<dbReference type="AlphaFoldDB" id="A0A3N4LF31"/>
<name>A0A3N4LF31_9PEZI</name>
<protein>
    <recommendedName>
        <fullName evidence="3">Tc1-like transposase DDE domain-containing protein</fullName>
    </recommendedName>
</protein>
<accession>A0A3N4LF31</accession>
<dbReference type="GO" id="GO:0003676">
    <property type="term" value="F:nucleic acid binding"/>
    <property type="evidence" value="ECO:0007669"/>
    <property type="project" value="InterPro"/>
</dbReference>
<dbReference type="EMBL" id="ML121559">
    <property type="protein sequence ID" value="RPB21490.1"/>
    <property type="molecule type" value="Genomic_DNA"/>
</dbReference>
<dbReference type="OrthoDB" id="5410741at2759"/>
<gene>
    <name evidence="1" type="ORF">L211DRAFT_438288</name>
</gene>
<dbReference type="InterPro" id="IPR036397">
    <property type="entry name" value="RNaseH_sf"/>
</dbReference>
<evidence type="ECO:0000313" key="2">
    <source>
        <dbReference type="Proteomes" id="UP000267821"/>
    </source>
</evidence>
<reference evidence="1 2" key="1">
    <citation type="journal article" date="2018" name="Nat. Ecol. Evol.">
        <title>Pezizomycetes genomes reveal the molecular basis of ectomycorrhizal truffle lifestyle.</title>
        <authorList>
            <person name="Murat C."/>
            <person name="Payen T."/>
            <person name="Noel B."/>
            <person name="Kuo A."/>
            <person name="Morin E."/>
            <person name="Chen J."/>
            <person name="Kohler A."/>
            <person name="Krizsan K."/>
            <person name="Balestrini R."/>
            <person name="Da Silva C."/>
            <person name="Montanini B."/>
            <person name="Hainaut M."/>
            <person name="Levati E."/>
            <person name="Barry K.W."/>
            <person name="Belfiori B."/>
            <person name="Cichocki N."/>
            <person name="Clum A."/>
            <person name="Dockter R.B."/>
            <person name="Fauchery L."/>
            <person name="Guy J."/>
            <person name="Iotti M."/>
            <person name="Le Tacon F."/>
            <person name="Lindquist E.A."/>
            <person name="Lipzen A."/>
            <person name="Malagnac F."/>
            <person name="Mello A."/>
            <person name="Molinier V."/>
            <person name="Miyauchi S."/>
            <person name="Poulain J."/>
            <person name="Riccioni C."/>
            <person name="Rubini A."/>
            <person name="Sitrit Y."/>
            <person name="Splivallo R."/>
            <person name="Traeger S."/>
            <person name="Wang M."/>
            <person name="Zifcakova L."/>
            <person name="Wipf D."/>
            <person name="Zambonelli A."/>
            <person name="Paolocci F."/>
            <person name="Nowrousian M."/>
            <person name="Ottonello S."/>
            <person name="Baldrian P."/>
            <person name="Spatafora J.W."/>
            <person name="Henrissat B."/>
            <person name="Nagy L.G."/>
            <person name="Aury J.M."/>
            <person name="Wincker P."/>
            <person name="Grigoriev I.V."/>
            <person name="Bonfante P."/>
            <person name="Martin F.M."/>
        </authorList>
    </citation>
    <scope>NUCLEOTIDE SEQUENCE [LARGE SCALE GENOMIC DNA]</scope>
    <source>
        <strain evidence="1 2">ATCC MYA-4762</strain>
    </source>
</reference>
<dbReference type="Proteomes" id="UP000267821">
    <property type="component" value="Unassembled WGS sequence"/>
</dbReference>
<proteinExistence type="predicted"/>
<dbReference type="Gene3D" id="3.30.420.10">
    <property type="entry name" value="Ribonuclease H-like superfamily/Ribonuclease H"/>
    <property type="match status" value="1"/>
</dbReference>